<proteinExistence type="predicted"/>
<feature type="compositionally biased region" description="Basic residues" evidence="1">
    <location>
        <begin position="993"/>
        <end position="1003"/>
    </location>
</feature>
<evidence type="ECO:0000313" key="3">
    <source>
        <dbReference type="Proteomes" id="UP001222325"/>
    </source>
</evidence>
<organism evidence="2 3">
    <name type="scientific">Mycena belliarum</name>
    <dbReference type="NCBI Taxonomy" id="1033014"/>
    <lineage>
        <taxon>Eukaryota</taxon>
        <taxon>Fungi</taxon>
        <taxon>Dikarya</taxon>
        <taxon>Basidiomycota</taxon>
        <taxon>Agaricomycotina</taxon>
        <taxon>Agaricomycetes</taxon>
        <taxon>Agaricomycetidae</taxon>
        <taxon>Agaricales</taxon>
        <taxon>Marasmiineae</taxon>
        <taxon>Mycenaceae</taxon>
        <taxon>Mycena</taxon>
    </lineage>
</organism>
<evidence type="ECO:0000256" key="1">
    <source>
        <dbReference type="SAM" id="MobiDB-lite"/>
    </source>
</evidence>
<protein>
    <submittedName>
        <fullName evidence="2">Uncharacterized protein</fullName>
    </submittedName>
</protein>
<evidence type="ECO:0000313" key="2">
    <source>
        <dbReference type="EMBL" id="KAJ7081646.1"/>
    </source>
</evidence>
<dbReference type="AlphaFoldDB" id="A0AAD6XR13"/>
<accession>A0AAD6XR13</accession>
<name>A0AAD6XR13_9AGAR</name>
<feature type="region of interest" description="Disordered" evidence="1">
    <location>
        <begin position="790"/>
        <end position="829"/>
    </location>
</feature>
<reference evidence="2" key="1">
    <citation type="submission" date="2023-03" db="EMBL/GenBank/DDBJ databases">
        <title>Massive genome expansion in bonnet fungi (Mycena s.s.) driven by repeated elements and novel gene families across ecological guilds.</title>
        <authorList>
            <consortium name="Lawrence Berkeley National Laboratory"/>
            <person name="Harder C.B."/>
            <person name="Miyauchi S."/>
            <person name="Viragh M."/>
            <person name="Kuo A."/>
            <person name="Thoen E."/>
            <person name="Andreopoulos B."/>
            <person name="Lu D."/>
            <person name="Skrede I."/>
            <person name="Drula E."/>
            <person name="Henrissat B."/>
            <person name="Morin E."/>
            <person name="Kohler A."/>
            <person name="Barry K."/>
            <person name="LaButti K."/>
            <person name="Morin E."/>
            <person name="Salamov A."/>
            <person name="Lipzen A."/>
            <person name="Mereny Z."/>
            <person name="Hegedus B."/>
            <person name="Baldrian P."/>
            <person name="Stursova M."/>
            <person name="Weitz H."/>
            <person name="Taylor A."/>
            <person name="Grigoriev I.V."/>
            <person name="Nagy L.G."/>
            <person name="Martin F."/>
            <person name="Kauserud H."/>
        </authorList>
    </citation>
    <scope>NUCLEOTIDE SEQUENCE</scope>
    <source>
        <strain evidence="2">CBHHK173m</strain>
    </source>
</reference>
<dbReference type="Proteomes" id="UP001222325">
    <property type="component" value="Unassembled WGS sequence"/>
</dbReference>
<keyword evidence="3" id="KW-1185">Reference proteome</keyword>
<feature type="region of interest" description="Disordered" evidence="1">
    <location>
        <begin position="565"/>
        <end position="657"/>
    </location>
</feature>
<dbReference type="EMBL" id="JARJCN010000049">
    <property type="protein sequence ID" value="KAJ7081646.1"/>
    <property type="molecule type" value="Genomic_DNA"/>
</dbReference>
<gene>
    <name evidence="2" type="ORF">B0H15DRAFT_953004</name>
</gene>
<sequence length="1083" mass="118261">MSTSRSAAPGRDEARFMHARLRCLEGYLDLPSLHTGMSFDLLQVPHVTSRIVHLGPHVYELWSPNSLQFPFLPGARDLDFKTREPPRDVSQRRYDGHTGKHDCLHAPQYYHSDFAHWPFMRRASQVAPHDPVFPAFEAITAHWHADSGGRSGCFDVQFLDRLSAVSRALDLRIEKARAAMSLDPERWTRRPGQGAAAAIHALKDVRAWDSAVDLGVSAQRDLREKEAWAECWDERYRQCRIYIAGLKEMRLPFANDDFIGAWVNGLKEEIVLRLLLAGVPCFIVHHFTQDAAQTGIFPPGPTFSNFLDGTELATSLSDENPYQQLALREAGRIHALFRMDDGRTMAPYVRDSDETRSSSLYLQSLPRYNQSSISPASLGYVARGERNYPPSLSRLAPGMAAAHGRVPSGQAPQTAATHVSVPAPTPHRTDGTERPVAGSHVAPIKVAGDTDIYAPRGITYRTIDPERVDWIEPPSIEVPRAGRKTTKWELDEWNGVPAWIHRGKANPVEASQRWFDRTLKRTLYLDGWTAPLGLLDVPRFGAPVPRSPFLYLDGDIARPTRGSYWMYQKPEPAPQDQGRKPLKPSAESLPLRSRSIKQEEGGPLQIATAEEDEQGAAPLRSATAKSAEKGKGKGRARNGDPESEDGDGSDFGGRDFPSEAPLRLDTVVVLDGLDPSLSALHFQRLATDALHRALARPLHIINAQRRMWLRFDTSSEGMRAYGALAQLHQGISASFATDVEFLEAARYTRDIWTPLLEQDDFESQDGAAASAPLSTMAQIAPIAAPASSTGAALAEHAPPPSAVAGSPLIVPAPQHDGEASSAGLAPERSEAEVVRAPLADTPTRSGPPAVAVPSIALTRPAPAPGSGAAARAPPREPRAMRSGLSVPSAARPTLSARLTDPGPLPCDLAAEWRVPRPLVNRLSSATPLRDRLSARSGPPPPLVQRLADSAPPLASRLLDRLPQSFFDRLANASEPPVKRVPSPTDDVLGEPPKKRRRGRRSGHRVHEQDALRAQRQAEAEATGDQSLIDLAHTVEMVAEEEVEEGEIEDAIEASLGGEEVAESWAMDVDDEDIAPVAGPSRLF</sequence>
<comment type="caution">
    <text evidence="2">The sequence shown here is derived from an EMBL/GenBank/DDBJ whole genome shotgun (WGS) entry which is preliminary data.</text>
</comment>
<feature type="region of interest" description="Disordered" evidence="1">
    <location>
        <begin position="969"/>
        <end position="1009"/>
    </location>
</feature>
<feature type="region of interest" description="Disordered" evidence="1">
    <location>
        <begin position="857"/>
        <end position="901"/>
    </location>
</feature>